<organism evidence="3 4">
    <name type="scientific">Roseitalea porphyridii</name>
    <dbReference type="NCBI Taxonomy" id="1852022"/>
    <lineage>
        <taxon>Bacteria</taxon>
        <taxon>Pseudomonadati</taxon>
        <taxon>Pseudomonadota</taxon>
        <taxon>Alphaproteobacteria</taxon>
        <taxon>Hyphomicrobiales</taxon>
        <taxon>Ahrensiaceae</taxon>
        <taxon>Roseitalea</taxon>
    </lineage>
</organism>
<dbReference type="PANTHER" id="PTHR46797">
    <property type="entry name" value="HTH-TYPE TRANSCRIPTIONAL REGULATOR"/>
    <property type="match status" value="1"/>
</dbReference>
<dbReference type="GO" id="GO:0003677">
    <property type="term" value="F:DNA binding"/>
    <property type="evidence" value="ECO:0007669"/>
    <property type="project" value="UniProtKB-KW"/>
</dbReference>
<dbReference type="Proteomes" id="UP000293719">
    <property type="component" value="Chromosome"/>
</dbReference>
<gene>
    <name evidence="3" type="ORF">E0E05_12270</name>
</gene>
<dbReference type="PROSITE" id="PS50943">
    <property type="entry name" value="HTH_CROC1"/>
    <property type="match status" value="1"/>
</dbReference>
<feature type="domain" description="HTH cro/C1-type" evidence="2">
    <location>
        <begin position="54"/>
        <end position="108"/>
    </location>
</feature>
<dbReference type="PANTHER" id="PTHR46797:SF1">
    <property type="entry name" value="METHYLPHOSPHONATE SYNTHASE"/>
    <property type="match status" value="1"/>
</dbReference>
<dbReference type="CDD" id="cd00093">
    <property type="entry name" value="HTH_XRE"/>
    <property type="match status" value="1"/>
</dbReference>
<dbReference type="GO" id="GO:0003700">
    <property type="term" value="F:DNA-binding transcription factor activity"/>
    <property type="evidence" value="ECO:0007669"/>
    <property type="project" value="TreeGrafter"/>
</dbReference>
<keyword evidence="4" id="KW-1185">Reference proteome</keyword>
<keyword evidence="1" id="KW-0238">DNA-binding</keyword>
<dbReference type="InterPro" id="IPR010982">
    <property type="entry name" value="Lambda_DNA-bd_dom_sf"/>
</dbReference>
<dbReference type="EMBL" id="CP036532">
    <property type="protein sequence ID" value="QBK31308.1"/>
    <property type="molecule type" value="Genomic_DNA"/>
</dbReference>
<evidence type="ECO:0000256" key="1">
    <source>
        <dbReference type="ARBA" id="ARBA00023125"/>
    </source>
</evidence>
<dbReference type="KEGG" id="rpod:E0E05_12270"/>
<dbReference type="GO" id="GO:0005829">
    <property type="term" value="C:cytosol"/>
    <property type="evidence" value="ECO:0007669"/>
    <property type="project" value="TreeGrafter"/>
</dbReference>
<protein>
    <submittedName>
        <fullName evidence="3">XRE family transcriptional regulator</fullName>
    </submittedName>
</protein>
<evidence type="ECO:0000313" key="4">
    <source>
        <dbReference type="Proteomes" id="UP000293719"/>
    </source>
</evidence>
<dbReference type="OrthoDB" id="407979at2"/>
<sequence>MMKMITIPEAEYEALVAAKEDLEDILAYDKAIEEGGEGIPHPFMVRLIEGDSPVAVYREWRGLTQAALSEASGVNRVQIAEIEAGRKTGSVKTLRKLADALGVTIDDLV</sequence>
<dbReference type="InterPro" id="IPR001387">
    <property type="entry name" value="Cro/C1-type_HTH"/>
</dbReference>
<accession>A0A4V1A442</accession>
<reference evidence="3 4" key="1">
    <citation type="journal article" date="2017" name="Int. J. Syst. Evol. Microbiol.">
        <title>Roseitalea porphyridii gen. nov., sp. nov., isolated from a red alga, and reclassification of Hoeflea suaedae Chung et al. 2013 as Pseudohoeflea suaedae gen. nov., comb. nov.</title>
        <authorList>
            <person name="Hyeon J.W."/>
            <person name="Jeong S.E."/>
            <person name="Baek K."/>
            <person name="Jeon C.O."/>
        </authorList>
    </citation>
    <scope>NUCLEOTIDE SEQUENCE [LARGE SCALE GENOMIC DNA]</scope>
    <source>
        <strain evidence="3 4">MA7-20</strain>
    </source>
</reference>
<name>A0A4V1A442_9HYPH</name>
<dbReference type="AlphaFoldDB" id="A0A4V1A442"/>
<evidence type="ECO:0000313" key="3">
    <source>
        <dbReference type="EMBL" id="QBK31308.1"/>
    </source>
</evidence>
<dbReference type="Pfam" id="PF01381">
    <property type="entry name" value="HTH_3"/>
    <property type="match status" value="1"/>
</dbReference>
<evidence type="ECO:0000259" key="2">
    <source>
        <dbReference type="PROSITE" id="PS50943"/>
    </source>
</evidence>
<dbReference type="SUPFAM" id="SSF47413">
    <property type="entry name" value="lambda repressor-like DNA-binding domains"/>
    <property type="match status" value="1"/>
</dbReference>
<dbReference type="SMART" id="SM00530">
    <property type="entry name" value="HTH_XRE"/>
    <property type="match status" value="1"/>
</dbReference>
<proteinExistence type="predicted"/>
<dbReference type="Gene3D" id="1.10.260.40">
    <property type="entry name" value="lambda repressor-like DNA-binding domains"/>
    <property type="match status" value="1"/>
</dbReference>
<dbReference type="InterPro" id="IPR050807">
    <property type="entry name" value="TransReg_Diox_bact_type"/>
</dbReference>